<dbReference type="PROSITE" id="PS50825">
    <property type="entry name" value="HYR"/>
    <property type="match status" value="1"/>
</dbReference>
<feature type="domain" description="EGF-like" evidence="8">
    <location>
        <begin position="264"/>
        <end position="307"/>
    </location>
</feature>
<dbReference type="InterPro" id="IPR000436">
    <property type="entry name" value="Sushi_SCR_CCP_dom"/>
</dbReference>
<feature type="domain" description="HYR" evidence="10">
    <location>
        <begin position="523"/>
        <end position="604"/>
    </location>
</feature>
<reference evidence="12" key="1">
    <citation type="submission" date="2021-01" db="UniProtKB">
        <authorList>
            <consortium name="EnsemblMetazoa"/>
        </authorList>
    </citation>
    <scope>IDENTIFICATION</scope>
</reference>
<dbReference type="Gene3D" id="2.60.40.10">
    <property type="entry name" value="Immunoglobulins"/>
    <property type="match status" value="1"/>
</dbReference>
<dbReference type="PROSITE" id="PS50095">
    <property type="entry name" value="PLAT"/>
    <property type="match status" value="1"/>
</dbReference>
<dbReference type="InterPro" id="IPR035976">
    <property type="entry name" value="Sushi/SCR/CCP_sf"/>
</dbReference>
<dbReference type="Gene3D" id="2.10.50.10">
    <property type="entry name" value="Tumor Necrosis Factor Receptor, subunit A, domain 2"/>
    <property type="match status" value="2"/>
</dbReference>
<dbReference type="InterPro" id="IPR049883">
    <property type="entry name" value="NOTCH1_EGF-like"/>
</dbReference>
<dbReference type="Pfam" id="PF02494">
    <property type="entry name" value="HYR"/>
    <property type="match status" value="2"/>
</dbReference>
<dbReference type="Gene3D" id="2.10.25.10">
    <property type="entry name" value="Laminin"/>
    <property type="match status" value="4"/>
</dbReference>
<dbReference type="SUPFAM" id="SSF57196">
    <property type="entry name" value="EGF/Laminin"/>
    <property type="match status" value="1"/>
</dbReference>
<keyword evidence="6" id="KW-0325">Glycoprotein</keyword>
<proteinExistence type="inferred from homology"/>
<evidence type="ECO:0000256" key="6">
    <source>
        <dbReference type="ARBA" id="ARBA00023180"/>
    </source>
</evidence>
<dbReference type="EnsemblMetazoa" id="CLYHEMT008254.1">
    <property type="protein sequence ID" value="CLYHEMP008254.1"/>
    <property type="gene ID" value="CLYHEMG008254"/>
</dbReference>
<dbReference type="Proteomes" id="UP000594262">
    <property type="component" value="Unplaced"/>
</dbReference>
<dbReference type="CDD" id="cd00033">
    <property type="entry name" value="CCP"/>
    <property type="match status" value="1"/>
</dbReference>
<keyword evidence="2 7" id="KW-0245">EGF-like domain</keyword>
<evidence type="ECO:0000259" key="9">
    <source>
        <dbReference type="PROSITE" id="PS50095"/>
    </source>
</evidence>
<dbReference type="InterPro" id="IPR036392">
    <property type="entry name" value="PLAT/LH2_dom_sf"/>
</dbReference>
<dbReference type="SUPFAM" id="SSF57535">
    <property type="entry name" value="Complement control module/SCR domain"/>
    <property type="match status" value="2"/>
</dbReference>
<evidence type="ECO:0000259" key="11">
    <source>
        <dbReference type="PROSITE" id="PS50835"/>
    </source>
</evidence>
<protein>
    <submittedName>
        <fullName evidence="12">Uncharacterized protein</fullName>
    </submittedName>
</protein>
<dbReference type="InterPro" id="IPR001881">
    <property type="entry name" value="EGF-like_Ca-bd_dom"/>
</dbReference>
<dbReference type="OrthoDB" id="10045365at2759"/>
<dbReference type="InterPro" id="IPR001024">
    <property type="entry name" value="PLAT/LH2_dom"/>
</dbReference>
<dbReference type="InterPro" id="IPR011641">
    <property type="entry name" value="Tyr-kin_ephrin_A/B_rcpt-like"/>
</dbReference>
<evidence type="ECO:0000259" key="10">
    <source>
        <dbReference type="PROSITE" id="PS50825"/>
    </source>
</evidence>
<accession>A0A7M5VDY2</accession>
<evidence type="ECO:0000256" key="7">
    <source>
        <dbReference type="PROSITE-ProRule" id="PRU00076"/>
    </source>
</evidence>
<feature type="domain" description="Ig-like" evidence="11">
    <location>
        <begin position="817"/>
        <end position="919"/>
    </location>
</feature>
<dbReference type="PROSITE" id="PS01186">
    <property type="entry name" value="EGF_2"/>
    <property type="match status" value="4"/>
</dbReference>
<dbReference type="AlphaFoldDB" id="A0A7M5VDY2"/>
<dbReference type="PANTHER" id="PTHR24034:SF89">
    <property type="entry name" value="COMPLEMENT COMPONENT C1Q RECEPTOR"/>
    <property type="match status" value="1"/>
</dbReference>
<dbReference type="InterPro" id="IPR013783">
    <property type="entry name" value="Ig-like_fold"/>
</dbReference>
<dbReference type="Gene3D" id="2.60.60.20">
    <property type="entry name" value="PLAT/LH2 domain"/>
    <property type="match status" value="1"/>
</dbReference>
<dbReference type="InterPro" id="IPR018097">
    <property type="entry name" value="EGF_Ca-bd_CS"/>
</dbReference>
<dbReference type="InterPro" id="IPR009030">
    <property type="entry name" value="Growth_fac_rcpt_cys_sf"/>
</dbReference>
<dbReference type="Pfam" id="PF00047">
    <property type="entry name" value="ig"/>
    <property type="match status" value="1"/>
</dbReference>
<dbReference type="SMART" id="SM01411">
    <property type="entry name" value="Ephrin_rec_like"/>
    <property type="match status" value="2"/>
</dbReference>
<feature type="domain" description="PLAT" evidence="9">
    <location>
        <begin position="1"/>
        <end position="117"/>
    </location>
</feature>
<dbReference type="InterPro" id="IPR007110">
    <property type="entry name" value="Ig-like_dom"/>
</dbReference>
<dbReference type="InterPro" id="IPR000152">
    <property type="entry name" value="EGF-type_Asp/Asn_hydroxyl_site"/>
</dbReference>
<dbReference type="CDD" id="cd00054">
    <property type="entry name" value="EGF_CA"/>
    <property type="match status" value="3"/>
</dbReference>
<evidence type="ECO:0000256" key="1">
    <source>
        <dbReference type="ARBA" id="ARBA00005897"/>
    </source>
</evidence>
<dbReference type="SMART" id="SM00032">
    <property type="entry name" value="CCP"/>
    <property type="match status" value="2"/>
</dbReference>
<comment type="similarity">
    <text evidence="1">Belongs to the CRELD family.</text>
</comment>
<dbReference type="SMART" id="SM00261">
    <property type="entry name" value="FU"/>
    <property type="match status" value="2"/>
</dbReference>
<keyword evidence="13" id="KW-1185">Reference proteome</keyword>
<dbReference type="InterPro" id="IPR050751">
    <property type="entry name" value="ECM_structural_protein"/>
</dbReference>
<keyword evidence="3" id="KW-0732">Signal</keyword>
<dbReference type="InterPro" id="IPR036179">
    <property type="entry name" value="Ig-like_dom_sf"/>
</dbReference>
<feature type="domain" description="EGF-like" evidence="8">
    <location>
        <begin position="176"/>
        <end position="219"/>
    </location>
</feature>
<dbReference type="InterPro" id="IPR006212">
    <property type="entry name" value="Furin_repeat"/>
</dbReference>
<evidence type="ECO:0000313" key="12">
    <source>
        <dbReference type="EnsemblMetazoa" id="CLYHEMP008254.1"/>
    </source>
</evidence>
<dbReference type="SMART" id="SM00409">
    <property type="entry name" value="IG"/>
    <property type="match status" value="1"/>
</dbReference>
<dbReference type="Pfam" id="PF07645">
    <property type="entry name" value="EGF_CA"/>
    <property type="match status" value="4"/>
</dbReference>
<dbReference type="PANTHER" id="PTHR24034">
    <property type="entry name" value="EGF-LIKE DOMAIN-CONTAINING PROTEIN"/>
    <property type="match status" value="1"/>
</dbReference>
<dbReference type="PROSITE" id="PS50835">
    <property type="entry name" value="IG_LIKE"/>
    <property type="match status" value="1"/>
</dbReference>
<dbReference type="PROSITE" id="PS50026">
    <property type="entry name" value="EGF_3"/>
    <property type="match status" value="3"/>
</dbReference>
<dbReference type="SMART" id="SM00181">
    <property type="entry name" value="EGF"/>
    <property type="match status" value="4"/>
</dbReference>
<dbReference type="PROSITE" id="PS01187">
    <property type="entry name" value="EGF_CA"/>
    <property type="match status" value="2"/>
</dbReference>
<dbReference type="FunFam" id="2.10.50.10:FF:000018">
    <property type="entry name" value="Sushi, von Willebrand factor type A, EGF and pentraxin domain-containing 1"/>
    <property type="match status" value="1"/>
</dbReference>
<dbReference type="InterPro" id="IPR003599">
    <property type="entry name" value="Ig_sub"/>
</dbReference>
<dbReference type="InterPro" id="IPR003410">
    <property type="entry name" value="HYR_dom"/>
</dbReference>
<dbReference type="SMART" id="SM00179">
    <property type="entry name" value="EGF_CA"/>
    <property type="match status" value="4"/>
</dbReference>
<dbReference type="GO" id="GO:0005509">
    <property type="term" value="F:calcium ion binding"/>
    <property type="evidence" value="ECO:0007669"/>
    <property type="project" value="InterPro"/>
</dbReference>
<sequence length="930" mass="103998">MVYNLGVKTSSSLFAGTDEFVEIQLVGDVRVGQWERYIGDYRDRFENNEYDQLRYETKNIGRLTGVNVRVVQDGSYLDHWRLSYIDVGINASTYRAFFHRTFKNNKEVHHQKEIIARQCAAGYQQIQFSRKVEICEDVDECQTTCRGPGEVCQNHPGEFSCSCRVGFTMIDGRCVDIDECQENSHHCYDPNSKCKNTKGSFQCPCRNGYERVGKSKKCTDINECASKLNNAHNCQQICSNTDGSYKCSCRNGWRLSTDNTTCIDADDCAPGKNPCDPKNSECFDLQGSYRCICKHGYKQIPNTQQCTPITCKAIRLPSLNVQVRPPGCRVDGAMKKGEKCYFSCKQGYELAQYSAKSYSCSKSGYFELTEDAYEPRCVPTLCPKISNLANGMVVPYTCTSSGMQHNGKCFFHCLNGYRLHGTKETTCSNKQYDARYNANKPICVEIPEIQCPDDITIKLPADKEKEALGMSFTEASTNMDSYQTNPKGVDAAYEFGLGTHKVEYIARNKYGDVAKCSYNVEVVDKSAPVVEFCPRDVFHEVKTTGKVRITWPEPRFKDNIGIKKISKNLQNGGMHSPSTFNVVYDAYDNAGNIATCIFQVHIDIKRCAFDQIEGGDQAISKACYQVGPRSLCSMFCNPGKTFHFIPDNVMMKTSWFCAQGDWLQNNVKINRLPDCVDSEANPSKGKCKEGYVNTYDIYSQQPACGKCPRGTRYEGGVCLPCSEHTYQDQEGQLQCKKCPVGKGSIKLRNKDITECKDLCPPGTYSRSGFITSKGCQQCPKDTYNENYGAIECFKCPYTTMTEQPGSKKSEHCLAIKDKIFTIPGSQEAEIHIGGERQVGCVVNSAKNISVSWVLPSNAEIGPNSAIESTARITPTPGKKSCNQYIASLNLKNVSKTMAGDYTCVVHYDNQPKEMKSVIDVKVLDQPLIPH</sequence>
<dbReference type="SUPFAM" id="SSF57184">
    <property type="entry name" value="Growth factor receptor domain"/>
    <property type="match status" value="1"/>
</dbReference>
<dbReference type="InterPro" id="IPR013151">
    <property type="entry name" value="Immunoglobulin_dom"/>
</dbReference>
<dbReference type="FunFam" id="2.10.25.10:FF:000038">
    <property type="entry name" value="Fibrillin 2"/>
    <property type="match status" value="1"/>
</dbReference>
<evidence type="ECO:0000256" key="3">
    <source>
        <dbReference type="ARBA" id="ARBA00022729"/>
    </source>
</evidence>
<dbReference type="SUPFAM" id="SSF49723">
    <property type="entry name" value="Lipase/lipooxygenase domain (PLAT/LH2 domain)"/>
    <property type="match status" value="1"/>
</dbReference>
<keyword evidence="4" id="KW-0677">Repeat</keyword>
<dbReference type="FunFam" id="2.10.25.10:FF:000005">
    <property type="entry name" value="Fibrillin 2"/>
    <property type="match status" value="1"/>
</dbReference>
<evidence type="ECO:0000256" key="5">
    <source>
        <dbReference type="ARBA" id="ARBA00023157"/>
    </source>
</evidence>
<feature type="domain" description="EGF-like" evidence="8">
    <location>
        <begin position="137"/>
        <end position="175"/>
    </location>
</feature>
<keyword evidence="5" id="KW-1015">Disulfide bond</keyword>
<dbReference type="Gene3D" id="2.10.70.10">
    <property type="entry name" value="Complement Module, domain 1"/>
    <property type="match status" value="1"/>
</dbReference>
<dbReference type="Pfam" id="PF07699">
    <property type="entry name" value="Ephrin_rec_like"/>
    <property type="match status" value="2"/>
</dbReference>
<evidence type="ECO:0000256" key="2">
    <source>
        <dbReference type="ARBA" id="ARBA00022536"/>
    </source>
</evidence>
<evidence type="ECO:0000313" key="13">
    <source>
        <dbReference type="Proteomes" id="UP000594262"/>
    </source>
</evidence>
<dbReference type="PROSITE" id="PS00010">
    <property type="entry name" value="ASX_HYDROXYL"/>
    <property type="match status" value="3"/>
</dbReference>
<dbReference type="InterPro" id="IPR000742">
    <property type="entry name" value="EGF"/>
</dbReference>
<name>A0A7M5VDY2_9CNID</name>
<organism evidence="12 13">
    <name type="scientific">Clytia hemisphaerica</name>
    <dbReference type="NCBI Taxonomy" id="252671"/>
    <lineage>
        <taxon>Eukaryota</taxon>
        <taxon>Metazoa</taxon>
        <taxon>Cnidaria</taxon>
        <taxon>Hydrozoa</taxon>
        <taxon>Hydroidolina</taxon>
        <taxon>Leptothecata</taxon>
        <taxon>Obeliida</taxon>
        <taxon>Clytiidae</taxon>
        <taxon>Clytia</taxon>
    </lineage>
</organism>
<evidence type="ECO:0000259" key="8">
    <source>
        <dbReference type="PROSITE" id="PS50026"/>
    </source>
</evidence>
<dbReference type="SUPFAM" id="SSF48726">
    <property type="entry name" value="Immunoglobulin"/>
    <property type="match status" value="1"/>
</dbReference>
<evidence type="ECO:0000256" key="4">
    <source>
        <dbReference type="ARBA" id="ARBA00022737"/>
    </source>
</evidence>
<comment type="caution">
    <text evidence="7">Lacks conserved residue(s) required for the propagation of feature annotation.</text>
</comment>